<dbReference type="CDD" id="cd00383">
    <property type="entry name" value="trans_reg_C"/>
    <property type="match status" value="1"/>
</dbReference>
<dbReference type="InterPro" id="IPR036388">
    <property type="entry name" value="WH-like_DNA-bd_sf"/>
</dbReference>
<evidence type="ECO:0000256" key="4">
    <source>
        <dbReference type="ARBA" id="ARBA00023125"/>
    </source>
</evidence>
<evidence type="ECO:0000256" key="7">
    <source>
        <dbReference type="PROSITE-ProRule" id="PRU01091"/>
    </source>
</evidence>
<dbReference type="InterPro" id="IPR001789">
    <property type="entry name" value="Sig_transdc_resp-reg_receiver"/>
</dbReference>
<name>A0A2M8QE29_9CHLR</name>
<dbReference type="SUPFAM" id="SSF52172">
    <property type="entry name" value="CheY-like"/>
    <property type="match status" value="1"/>
</dbReference>
<evidence type="ECO:0000313" key="10">
    <source>
        <dbReference type="EMBL" id="PJF48057.1"/>
    </source>
</evidence>
<keyword evidence="5" id="KW-0804">Transcription</keyword>
<evidence type="ECO:0000256" key="1">
    <source>
        <dbReference type="ARBA" id="ARBA00022553"/>
    </source>
</evidence>
<dbReference type="PROSITE" id="PS51755">
    <property type="entry name" value="OMPR_PHOB"/>
    <property type="match status" value="1"/>
</dbReference>
<dbReference type="AlphaFoldDB" id="A0A2M8QE29"/>
<dbReference type="InterPro" id="IPR011006">
    <property type="entry name" value="CheY-like_superfamily"/>
</dbReference>
<evidence type="ECO:0000256" key="5">
    <source>
        <dbReference type="ARBA" id="ARBA00023163"/>
    </source>
</evidence>
<dbReference type="PROSITE" id="PS50110">
    <property type="entry name" value="RESPONSE_REGULATORY"/>
    <property type="match status" value="1"/>
</dbReference>
<dbReference type="Pfam" id="PF00486">
    <property type="entry name" value="Trans_reg_C"/>
    <property type="match status" value="1"/>
</dbReference>
<feature type="DNA-binding region" description="OmpR/PhoB-type" evidence="7">
    <location>
        <begin position="124"/>
        <end position="222"/>
    </location>
</feature>
<dbReference type="InterPro" id="IPR039420">
    <property type="entry name" value="WalR-like"/>
</dbReference>
<dbReference type="GO" id="GO:0000976">
    <property type="term" value="F:transcription cis-regulatory region binding"/>
    <property type="evidence" value="ECO:0007669"/>
    <property type="project" value="TreeGrafter"/>
</dbReference>
<dbReference type="GO" id="GO:0005829">
    <property type="term" value="C:cytosol"/>
    <property type="evidence" value="ECO:0007669"/>
    <property type="project" value="TreeGrafter"/>
</dbReference>
<dbReference type="GO" id="GO:0000156">
    <property type="term" value="F:phosphorelay response regulator activity"/>
    <property type="evidence" value="ECO:0007669"/>
    <property type="project" value="TreeGrafter"/>
</dbReference>
<dbReference type="GO" id="GO:0006355">
    <property type="term" value="P:regulation of DNA-templated transcription"/>
    <property type="evidence" value="ECO:0007669"/>
    <property type="project" value="InterPro"/>
</dbReference>
<keyword evidence="1 6" id="KW-0597">Phosphoprotein</keyword>
<dbReference type="SMART" id="SM00448">
    <property type="entry name" value="REC"/>
    <property type="match status" value="1"/>
</dbReference>
<dbReference type="CDD" id="cd17574">
    <property type="entry name" value="REC_OmpR"/>
    <property type="match status" value="1"/>
</dbReference>
<keyword evidence="3" id="KW-0805">Transcription regulation</keyword>
<dbReference type="FunFam" id="3.40.50.2300:FF:000001">
    <property type="entry name" value="DNA-binding response regulator PhoB"/>
    <property type="match status" value="1"/>
</dbReference>
<evidence type="ECO:0000259" key="9">
    <source>
        <dbReference type="PROSITE" id="PS51755"/>
    </source>
</evidence>
<dbReference type="Pfam" id="PF00072">
    <property type="entry name" value="Response_reg"/>
    <property type="match status" value="1"/>
</dbReference>
<proteinExistence type="predicted"/>
<evidence type="ECO:0000259" key="8">
    <source>
        <dbReference type="PROSITE" id="PS50110"/>
    </source>
</evidence>
<feature type="domain" description="OmpR/PhoB-type" evidence="9">
    <location>
        <begin position="124"/>
        <end position="222"/>
    </location>
</feature>
<organism evidence="10 11">
    <name type="scientific">Candidatus Thermofonsia Clade 3 bacterium</name>
    <dbReference type="NCBI Taxonomy" id="2364212"/>
    <lineage>
        <taxon>Bacteria</taxon>
        <taxon>Bacillati</taxon>
        <taxon>Chloroflexota</taxon>
        <taxon>Candidatus Thermofontia</taxon>
        <taxon>Candidatus Thermofonsia Clade 3</taxon>
    </lineage>
</organism>
<reference evidence="10 11" key="1">
    <citation type="submission" date="2017-11" db="EMBL/GenBank/DDBJ databases">
        <title>Evolution of Phototrophy in the Chloroflexi Phylum Driven by Horizontal Gene Transfer.</title>
        <authorList>
            <person name="Ward L.M."/>
            <person name="Hemp J."/>
            <person name="Shih P.M."/>
            <person name="Mcglynn S.E."/>
            <person name="Fischer W."/>
        </authorList>
    </citation>
    <scope>NUCLEOTIDE SEQUENCE [LARGE SCALE GENOMIC DNA]</scope>
    <source>
        <strain evidence="10">JP3_7</strain>
    </source>
</reference>
<dbReference type="Proteomes" id="UP000230790">
    <property type="component" value="Unassembled WGS sequence"/>
</dbReference>
<dbReference type="Gene3D" id="1.10.10.10">
    <property type="entry name" value="Winged helix-like DNA-binding domain superfamily/Winged helix DNA-binding domain"/>
    <property type="match status" value="1"/>
</dbReference>
<dbReference type="Gene3D" id="3.40.50.2300">
    <property type="match status" value="1"/>
</dbReference>
<evidence type="ECO:0000256" key="6">
    <source>
        <dbReference type="PROSITE-ProRule" id="PRU00169"/>
    </source>
</evidence>
<accession>A0A2M8QE29</accession>
<feature type="modified residue" description="4-aspartylphosphate" evidence="6">
    <location>
        <position position="52"/>
    </location>
</feature>
<gene>
    <name evidence="10" type="ORF">CUN48_05570</name>
</gene>
<protein>
    <submittedName>
        <fullName evidence="10">DNA-binding response regulator</fullName>
    </submittedName>
</protein>
<evidence type="ECO:0000256" key="3">
    <source>
        <dbReference type="ARBA" id="ARBA00023015"/>
    </source>
</evidence>
<keyword evidence="2" id="KW-0902">Two-component regulatory system</keyword>
<dbReference type="FunFam" id="1.10.10.10:FF:000018">
    <property type="entry name" value="DNA-binding response regulator ResD"/>
    <property type="match status" value="1"/>
</dbReference>
<feature type="domain" description="Response regulatory" evidence="8">
    <location>
        <begin position="3"/>
        <end position="116"/>
    </location>
</feature>
<evidence type="ECO:0000256" key="2">
    <source>
        <dbReference type="ARBA" id="ARBA00023012"/>
    </source>
</evidence>
<dbReference type="GO" id="GO:0032993">
    <property type="term" value="C:protein-DNA complex"/>
    <property type="evidence" value="ECO:0007669"/>
    <property type="project" value="TreeGrafter"/>
</dbReference>
<dbReference type="EMBL" id="PGTN01000026">
    <property type="protein sequence ID" value="PJF48057.1"/>
    <property type="molecule type" value="Genomic_DNA"/>
</dbReference>
<evidence type="ECO:0000313" key="11">
    <source>
        <dbReference type="Proteomes" id="UP000230790"/>
    </source>
</evidence>
<dbReference type="PANTHER" id="PTHR48111">
    <property type="entry name" value="REGULATOR OF RPOS"/>
    <property type="match status" value="1"/>
</dbReference>
<dbReference type="Gene3D" id="6.10.250.690">
    <property type="match status" value="1"/>
</dbReference>
<keyword evidence="4 7" id="KW-0238">DNA-binding</keyword>
<sequence>MPKVLIVEDETILLDLLARHLESEGYTVITATSGDDGLEIARREQPDICVLDVMLPGLDGLSLCRILRRESNMAIILLTARAGEIDRVIGLDNGADDYVVKPFSLPELTARIRAALRRTPKRMESLLRAGDVQLDLVSRRVFLGDKEIKLSHKEFELLATLMRNKGAVLSREFLITQVWGYDFDGDMRTVDVHVRWLREKIEKDPSHPVHLQTVRGVGYRID</sequence>
<dbReference type="SMART" id="SM00862">
    <property type="entry name" value="Trans_reg_C"/>
    <property type="match status" value="1"/>
</dbReference>
<dbReference type="PANTHER" id="PTHR48111:SF40">
    <property type="entry name" value="PHOSPHATE REGULON TRANSCRIPTIONAL REGULATORY PROTEIN PHOB"/>
    <property type="match status" value="1"/>
</dbReference>
<dbReference type="InterPro" id="IPR001867">
    <property type="entry name" value="OmpR/PhoB-type_DNA-bd"/>
</dbReference>
<comment type="caution">
    <text evidence="10">The sequence shown here is derived from an EMBL/GenBank/DDBJ whole genome shotgun (WGS) entry which is preliminary data.</text>
</comment>